<sequence length="542" mass="57716">MAAMASLAPAALSSVQKTVPLLQSAGLSGSGEGAGLSGVQLRRTSDFAGLKVAVRRGRGGLERGGGGIRGFSGPGGGGSGGDVVEGLPGSQEVPNLSVRSHAVEMKKGYGAFGGGGATLEKSKLDLSSSTARVKQEVELGGGSGGTGNKNFNGGGDGGDDDGDDDDYFGEDDGDDDGDNKGLFGRRVVVPEMFDRKYVEAILQEWFKTISDLPAGIRQAVELGLISSAQMVRFWSVNAKPTITRKLSRMAPQSVSRAFIGRILADPGFMYKLAFDEVLTIGNAVWWEFQHRGERIKQEWDVAAVNVLTLVASTAAMNWALAPSRSYGSTFKYEFQNSLQKLPNHVFDKSYPLREFDMPKRVFSFFYKAAQLSLVGMVTGSAGAGIASLMPSARNKELSVPIPSVSTSASSYGAFMGLSGNLRYQLLNGAERVMQDHFQHLGVVIFFSAALRALNIQIGDVTRLAFLGQGELPVVHADGTLSQAYRRPSLSSESITGWVIPAKGLITGLLDGQKSQNKDGKQRQTPNVFAKRKVKRKVTAGSR</sequence>
<evidence type="ECO:0000256" key="4">
    <source>
        <dbReference type="ARBA" id="ARBA00022640"/>
    </source>
</evidence>
<feature type="compositionally biased region" description="Gly residues" evidence="9">
    <location>
        <begin position="63"/>
        <end position="83"/>
    </location>
</feature>
<protein>
    <submittedName>
        <fullName evidence="10">Uncharacterized protein</fullName>
    </submittedName>
</protein>
<evidence type="ECO:0000256" key="8">
    <source>
        <dbReference type="ARBA" id="ARBA00023136"/>
    </source>
</evidence>
<dbReference type="EMBL" id="CM026425">
    <property type="protein sequence ID" value="KAG0575545.1"/>
    <property type="molecule type" value="Genomic_DNA"/>
</dbReference>
<dbReference type="GO" id="GO:0099402">
    <property type="term" value="P:plant organ development"/>
    <property type="evidence" value="ECO:0007669"/>
    <property type="project" value="TreeGrafter"/>
</dbReference>
<evidence type="ECO:0000256" key="7">
    <source>
        <dbReference type="ARBA" id="ARBA00022989"/>
    </source>
</evidence>
<keyword evidence="7" id="KW-1133">Transmembrane helix</keyword>
<evidence type="ECO:0000256" key="9">
    <source>
        <dbReference type="SAM" id="MobiDB-lite"/>
    </source>
</evidence>
<feature type="compositionally biased region" description="Acidic residues" evidence="9">
    <location>
        <begin position="157"/>
        <end position="177"/>
    </location>
</feature>
<dbReference type="GO" id="GO:0009706">
    <property type="term" value="C:chloroplast inner membrane"/>
    <property type="evidence" value="ECO:0007669"/>
    <property type="project" value="TreeGrafter"/>
</dbReference>
<evidence type="ECO:0000256" key="6">
    <source>
        <dbReference type="ARBA" id="ARBA00022946"/>
    </source>
</evidence>
<dbReference type="PANTHER" id="PTHR31038:SF2">
    <property type="entry name" value="PROTEIN RETICULATA-RELATED 1, CHLOROPLASTIC"/>
    <property type="match status" value="1"/>
</dbReference>
<keyword evidence="6" id="KW-0809">Transit peptide</keyword>
<organism evidence="10 11">
    <name type="scientific">Ceratodon purpureus</name>
    <name type="common">Fire moss</name>
    <name type="synonym">Dicranum purpureum</name>
    <dbReference type="NCBI Taxonomy" id="3225"/>
    <lineage>
        <taxon>Eukaryota</taxon>
        <taxon>Viridiplantae</taxon>
        <taxon>Streptophyta</taxon>
        <taxon>Embryophyta</taxon>
        <taxon>Bryophyta</taxon>
        <taxon>Bryophytina</taxon>
        <taxon>Bryopsida</taxon>
        <taxon>Dicranidae</taxon>
        <taxon>Pseudoditrichales</taxon>
        <taxon>Ditrichaceae</taxon>
        <taxon>Ceratodon</taxon>
    </lineage>
</organism>
<comment type="similarity">
    <text evidence="2">Belongs to the RETICULATA family.</text>
</comment>
<evidence type="ECO:0000313" key="11">
    <source>
        <dbReference type="Proteomes" id="UP000822688"/>
    </source>
</evidence>
<feature type="region of interest" description="Disordered" evidence="9">
    <location>
        <begin position="63"/>
        <end position="93"/>
    </location>
</feature>
<keyword evidence="3" id="KW-0150">Chloroplast</keyword>
<evidence type="ECO:0000256" key="1">
    <source>
        <dbReference type="ARBA" id="ARBA00004508"/>
    </source>
</evidence>
<evidence type="ECO:0000256" key="5">
    <source>
        <dbReference type="ARBA" id="ARBA00022692"/>
    </source>
</evidence>
<keyword evidence="8" id="KW-0472">Membrane</keyword>
<reference evidence="10" key="1">
    <citation type="submission" date="2020-06" db="EMBL/GenBank/DDBJ databases">
        <title>WGS assembly of Ceratodon purpureus strain R40.</title>
        <authorList>
            <person name="Carey S.B."/>
            <person name="Jenkins J."/>
            <person name="Shu S."/>
            <person name="Lovell J.T."/>
            <person name="Sreedasyam A."/>
            <person name="Maumus F."/>
            <person name="Tiley G.P."/>
            <person name="Fernandez-Pozo N."/>
            <person name="Barry K."/>
            <person name="Chen C."/>
            <person name="Wang M."/>
            <person name="Lipzen A."/>
            <person name="Daum C."/>
            <person name="Saski C.A."/>
            <person name="Payton A.C."/>
            <person name="Mcbreen J.C."/>
            <person name="Conrad R.E."/>
            <person name="Kollar L.M."/>
            <person name="Olsson S."/>
            <person name="Huttunen S."/>
            <person name="Landis J.B."/>
            <person name="Wickett N.J."/>
            <person name="Johnson M.G."/>
            <person name="Rensing S.A."/>
            <person name="Grimwood J."/>
            <person name="Schmutz J."/>
            <person name="Mcdaniel S.F."/>
        </authorList>
    </citation>
    <scope>NUCLEOTIDE SEQUENCE</scope>
    <source>
        <strain evidence="10">R40</strain>
    </source>
</reference>
<dbReference type="PANTHER" id="PTHR31038">
    <property type="entry name" value="EXPRESSED PROTEIN-RELATED"/>
    <property type="match status" value="1"/>
</dbReference>
<name>A0A8T0HY27_CERPU</name>
<dbReference type="AlphaFoldDB" id="A0A8T0HY27"/>
<keyword evidence="11" id="KW-1185">Reference proteome</keyword>
<dbReference type="Pfam" id="PF11891">
    <property type="entry name" value="RETICULATA-like"/>
    <property type="match status" value="1"/>
</dbReference>
<evidence type="ECO:0000313" key="10">
    <source>
        <dbReference type="EMBL" id="KAG0575545.1"/>
    </source>
</evidence>
<keyword evidence="5" id="KW-0812">Transmembrane</keyword>
<evidence type="ECO:0000256" key="3">
    <source>
        <dbReference type="ARBA" id="ARBA00022528"/>
    </source>
</evidence>
<dbReference type="InterPro" id="IPR021825">
    <property type="entry name" value="RETICULATA-related"/>
</dbReference>
<feature type="region of interest" description="Disordered" evidence="9">
    <location>
        <begin position="137"/>
        <end position="181"/>
    </location>
</feature>
<dbReference type="Proteomes" id="UP000822688">
    <property type="component" value="Chromosome 5"/>
</dbReference>
<accession>A0A8T0HY27</accession>
<comment type="subcellular location">
    <subcellularLocation>
        <location evidence="1">Plastid</location>
        <location evidence="1">Chloroplast membrane</location>
        <topology evidence="1">Multi-pass membrane protein</topology>
    </subcellularLocation>
</comment>
<keyword evidence="4" id="KW-0934">Plastid</keyword>
<comment type="caution">
    <text evidence="10">The sequence shown here is derived from an EMBL/GenBank/DDBJ whole genome shotgun (WGS) entry which is preliminary data.</text>
</comment>
<feature type="compositionally biased region" description="Basic residues" evidence="9">
    <location>
        <begin position="529"/>
        <end position="542"/>
    </location>
</feature>
<evidence type="ECO:0000256" key="2">
    <source>
        <dbReference type="ARBA" id="ARBA00010793"/>
    </source>
</evidence>
<feature type="region of interest" description="Disordered" evidence="9">
    <location>
        <begin position="511"/>
        <end position="542"/>
    </location>
</feature>
<gene>
    <name evidence="10" type="ORF">KC19_5G011600</name>
</gene>
<proteinExistence type="inferred from homology"/>
<feature type="compositionally biased region" description="Gly residues" evidence="9">
    <location>
        <begin position="139"/>
        <end position="156"/>
    </location>
</feature>